<evidence type="ECO:0008006" key="3">
    <source>
        <dbReference type="Google" id="ProtNLM"/>
    </source>
</evidence>
<organism evidence="1 2">
    <name type="scientific">Candidatus Cryptobacteroides intestinavium</name>
    <dbReference type="NCBI Taxonomy" id="2840766"/>
    <lineage>
        <taxon>Bacteria</taxon>
        <taxon>Pseudomonadati</taxon>
        <taxon>Bacteroidota</taxon>
        <taxon>Bacteroidia</taxon>
        <taxon>Bacteroidales</taxon>
        <taxon>Candidatus Cryptobacteroides</taxon>
    </lineage>
</organism>
<dbReference type="Proteomes" id="UP000823661">
    <property type="component" value="Unassembled WGS sequence"/>
</dbReference>
<protein>
    <recommendedName>
        <fullName evidence="3">Thioredoxin domain-containing protein</fullName>
    </recommendedName>
</protein>
<accession>A0A9D9EQJ2</accession>
<dbReference type="EMBL" id="JADIMI010000022">
    <property type="protein sequence ID" value="MBO8451789.1"/>
    <property type="molecule type" value="Genomic_DNA"/>
</dbReference>
<reference evidence="1" key="1">
    <citation type="submission" date="2020-10" db="EMBL/GenBank/DDBJ databases">
        <authorList>
            <person name="Gilroy R."/>
        </authorList>
    </citation>
    <scope>NUCLEOTIDE SEQUENCE</scope>
    <source>
        <strain evidence="1">B1-20833</strain>
    </source>
</reference>
<evidence type="ECO:0000313" key="2">
    <source>
        <dbReference type="Proteomes" id="UP000823661"/>
    </source>
</evidence>
<dbReference type="InterPro" id="IPR036249">
    <property type="entry name" value="Thioredoxin-like_sf"/>
</dbReference>
<dbReference type="Gene3D" id="3.40.30.10">
    <property type="entry name" value="Glutaredoxin"/>
    <property type="match status" value="1"/>
</dbReference>
<reference evidence="1" key="2">
    <citation type="journal article" date="2021" name="PeerJ">
        <title>Extensive microbial diversity within the chicken gut microbiome revealed by metagenomics and culture.</title>
        <authorList>
            <person name="Gilroy R."/>
            <person name="Ravi A."/>
            <person name="Getino M."/>
            <person name="Pursley I."/>
            <person name="Horton D.L."/>
            <person name="Alikhan N.F."/>
            <person name="Baker D."/>
            <person name="Gharbi K."/>
            <person name="Hall N."/>
            <person name="Watson M."/>
            <person name="Adriaenssens E.M."/>
            <person name="Foster-Nyarko E."/>
            <person name="Jarju S."/>
            <person name="Secka A."/>
            <person name="Antonio M."/>
            <person name="Oren A."/>
            <person name="Chaudhuri R.R."/>
            <person name="La Ragione R."/>
            <person name="Hildebrand F."/>
            <person name="Pallen M.J."/>
        </authorList>
    </citation>
    <scope>NUCLEOTIDE SEQUENCE</scope>
    <source>
        <strain evidence="1">B1-20833</strain>
    </source>
</reference>
<evidence type="ECO:0000313" key="1">
    <source>
        <dbReference type="EMBL" id="MBO8451789.1"/>
    </source>
</evidence>
<dbReference type="SUPFAM" id="SSF52833">
    <property type="entry name" value="Thioredoxin-like"/>
    <property type="match status" value="1"/>
</dbReference>
<comment type="caution">
    <text evidence="1">The sequence shown here is derived from an EMBL/GenBank/DDBJ whole genome shotgun (WGS) entry which is preliminary data.</text>
</comment>
<gene>
    <name evidence="1" type="ORF">IAC06_02745</name>
</gene>
<sequence>MEVYDEGGFRMAVLDSLNSVKMIIYYDSTDCSSCRISHLIELEPLYRDAAEEGHYDVVTIFSPRSEELEDVRLQLAVQDFSFPVYVDTYGSFARENAGIPEDERFHSFLIGGDGRPVFVGNPLGSEKLQDIFQNVLADTKNN</sequence>
<dbReference type="AlphaFoldDB" id="A0A9D9EQJ2"/>
<proteinExistence type="predicted"/>
<name>A0A9D9EQJ2_9BACT</name>